<feature type="binding site" evidence="9">
    <location>
        <position position="249"/>
    </location>
    <ligand>
        <name>Zn(2+)</name>
        <dbReference type="ChEBI" id="CHEBI:29105"/>
    </ligand>
</feature>
<comment type="catalytic activity">
    <reaction evidence="9">
        <text>tRNA(Cys) + L-cysteine + ATP = L-cysteinyl-tRNA(Cys) + AMP + diphosphate</text>
        <dbReference type="Rhea" id="RHEA:17773"/>
        <dbReference type="Rhea" id="RHEA-COMP:9661"/>
        <dbReference type="Rhea" id="RHEA-COMP:9679"/>
        <dbReference type="ChEBI" id="CHEBI:30616"/>
        <dbReference type="ChEBI" id="CHEBI:33019"/>
        <dbReference type="ChEBI" id="CHEBI:35235"/>
        <dbReference type="ChEBI" id="CHEBI:78442"/>
        <dbReference type="ChEBI" id="CHEBI:78517"/>
        <dbReference type="ChEBI" id="CHEBI:456215"/>
        <dbReference type="EC" id="6.1.1.16"/>
    </reaction>
</comment>
<evidence type="ECO:0000256" key="8">
    <source>
        <dbReference type="ARBA" id="ARBA00023146"/>
    </source>
</evidence>
<evidence type="ECO:0000259" key="10">
    <source>
        <dbReference type="Pfam" id="PF01406"/>
    </source>
</evidence>
<reference evidence="12 13" key="1">
    <citation type="journal article" date="2015" name="Nature">
        <title>rRNA introns, odd ribosomes, and small enigmatic genomes across a large radiation of phyla.</title>
        <authorList>
            <person name="Brown C.T."/>
            <person name="Hug L.A."/>
            <person name="Thomas B.C."/>
            <person name="Sharon I."/>
            <person name="Castelle C.J."/>
            <person name="Singh A."/>
            <person name="Wilkins M.J."/>
            <person name="Williams K.H."/>
            <person name="Banfield J.F."/>
        </authorList>
    </citation>
    <scope>NUCLEOTIDE SEQUENCE [LARGE SCALE GENOMIC DNA]</scope>
</reference>
<organism evidence="12 13">
    <name type="scientific">Candidatus Roizmanbacteria bacterium GW2011_GWA1_41_13</name>
    <dbReference type="NCBI Taxonomy" id="1618474"/>
    <lineage>
        <taxon>Bacteria</taxon>
        <taxon>Candidatus Roizmaniibacteriota</taxon>
    </lineage>
</organism>
<feature type="short sequence motif" description="'KMSKS' region" evidence="9">
    <location>
        <begin position="281"/>
        <end position="285"/>
    </location>
</feature>
<comment type="similarity">
    <text evidence="9">Belongs to the class-I aminoacyl-tRNA synthetase family.</text>
</comment>
<comment type="subcellular location">
    <subcellularLocation>
        <location evidence="9">Cytoplasm</location>
    </subcellularLocation>
</comment>
<evidence type="ECO:0000256" key="1">
    <source>
        <dbReference type="ARBA" id="ARBA00011245"/>
    </source>
</evidence>
<protein>
    <recommendedName>
        <fullName evidence="9">Cysteine--tRNA ligase</fullName>
        <ecNumber evidence="9">6.1.1.16</ecNumber>
    </recommendedName>
    <alternativeName>
        <fullName evidence="9">Cysteinyl-tRNA synthetase</fullName>
        <shortName evidence="9">CysRS</shortName>
    </alternativeName>
</protein>
<dbReference type="GO" id="GO:0008270">
    <property type="term" value="F:zinc ion binding"/>
    <property type="evidence" value="ECO:0007669"/>
    <property type="project" value="UniProtKB-UniRule"/>
</dbReference>
<keyword evidence="8 9" id="KW-0030">Aminoacyl-tRNA synthetase</keyword>
<dbReference type="InterPro" id="IPR014729">
    <property type="entry name" value="Rossmann-like_a/b/a_fold"/>
</dbReference>
<dbReference type="PANTHER" id="PTHR10890:SF3">
    <property type="entry name" value="CYSTEINE--TRNA LIGASE, CYTOPLASMIC"/>
    <property type="match status" value="1"/>
</dbReference>
<accession>A0A0G0UQ38</accession>
<evidence type="ECO:0000256" key="5">
    <source>
        <dbReference type="ARBA" id="ARBA00022833"/>
    </source>
</evidence>
<feature type="binding site" evidence="9">
    <location>
        <position position="284"/>
    </location>
    <ligand>
        <name>ATP</name>
        <dbReference type="ChEBI" id="CHEBI:30616"/>
    </ligand>
</feature>
<keyword evidence="7 9" id="KW-0648">Protein biosynthesis</keyword>
<dbReference type="Gene3D" id="1.20.120.1910">
    <property type="entry name" value="Cysteine-tRNA ligase, C-terminal anti-codon recognition domain"/>
    <property type="match status" value="1"/>
</dbReference>
<comment type="caution">
    <text evidence="12">The sequence shown here is derived from an EMBL/GenBank/DDBJ whole genome shotgun (WGS) entry which is preliminary data.</text>
</comment>
<feature type="domain" description="tRNA synthetases class I catalytic" evidence="10">
    <location>
        <begin position="15"/>
        <end position="329"/>
    </location>
</feature>
<evidence type="ECO:0000256" key="6">
    <source>
        <dbReference type="ARBA" id="ARBA00022840"/>
    </source>
</evidence>
<keyword evidence="2 9" id="KW-0436">Ligase</keyword>
<dbReference type="InterPro" id="IPR056411">
    <property type="entry name" value="CysS_C"/>
</dbReference>
<comment type="subunit">
    <text evidence="1 9">Monomer.</text>
</comment>
<feature type="domain" description="Cysteinyl-tRNA ligase anticodon binding" evidence="11">
    <location>
        <begin position="441"/>
        <end position="488"/>
    </location>
</feature>
<keyword evidence="5 9" id="KW-0862">Zinc</keyword>
<dbReference type="GO" id="GO:0005524">
    <property type="term" value="F:ATP binding"/>
    <property type="evidence" value="ECO:0007669"/>
    <property type="project" value="UniProtKB-UniRule"/>
</dbReference>
<dbReference type="Pfam" id="PF01406">
    <property type="entry name" value="tRNA-synt_1e"/>
    <property type="match status" value="1"/>
</dbReference>
<comment type="cofactor">
    <cofactor evidence="9">
        <name>Zn(2+)</name>
        <dbReference type="ChEBI" id="CHEBI:29105"/>
    </cofactor>
    <text evidence="9">Binds 1 zinc ion per subunit.</text>
</comment>
<dbReference type="PATRIC" id="fig|1618474.3.peg.1142"/>
<dbReference type="InterPro" id="IPR032678">
    <property type="entry name" value="tRNA-synt_1_cat_dom"/>
</dbReference>
<keyword evidence="3 9" id="KW-0479">Metal-binding</keyword>
<feature type="binding site" evidence="9">
    <location>
        <position position="253"/>
    </location>
    <ligand>
        <name>Zn(2+)</name>
        <dbReference type="ChEBI" id="CHEBI:29105"/>
    </ligand>
</feature>
<evidence type="ECO:0000256" key="9">
    <source>
        <dbReference type="HAMAP-Rule" id="MF_00041"/>
    </source>
</evidence>
<dbReference type="GO" id="GO:0004817">
    <property type="term" value="F:cysteine-tRNA ligase activity"/>
    <property type="evidence" value="ECO:0007669"/>
    <property type="project" value="UniProtKB-UniRule"/>
</dbReference>
<name>A0A0G0UQ38_9BACT</name>
<evidence type="ECO:0000313" key="13">
    <source>
        <dbReference type="Proteomes" id="UP000034961"/>
    </source>
</evidence>
<feature type="short sequence motif" description="'HIGH' region" evidence="9">
    <location>
        <begin position="30"/>
        <end position="40"/>
    </location>
</feature>
<dbReference type="NCBIfam" id="TIGR00435">
    <property type="entry name" value="cysS"/>
    <property type="match status" value="1"/>
</dbReference>
<evidence type="ECO:0000256" key="2">
    <source>
        <dbReference type="ARBA" id="ARBA00022598"/>
    </source>
</evidence>
<dbReference type="Pfam" id="PF23493">
    <property type="entry name" value="CysS_C"/>
    <property type="match status" value="1"/>
</dbReference>
<dbReference type="EMBL" id="LCAN01000054">
    <property type="protein sequence ID" value="KKR90868.1"/>
    <property type="molecule type" value="Genomic_DNA"/>
</dbReference>
<dbReference type="Proteomes" id="UP000034961">
    <property type="component" value="Unassembled WGS sequence"/>
</dbReference>
<keyword evidence="4 9" id="KW-0547">Nucleotide-binding</keyword>
<dbReference type="SUPFAM" id="SSF52374">
    <property type="entry name" value="Nucleotidylyl transferase"/>
    <property type="match status" value="1"/>
</dbReference>
<sequence length="498" mass="57776">MLQLYNSLTRKNEPFEPINPPHVSLYTCGPTVYDYPHIGHGRKYVMDDILKRTLTAFGYEVKHVQNITDVGHLVSDADEGEDKLEKGAKREKKTVWQVAKYYEDEFNKDMKKLNILPPDYQPRATEHIQEQINIIHKLFEKGYAYDTPEAVYFDVTKFNKYSELFGQSLEDKQIASREKVKTGEHKKHSADFALWFKRVGRFSDHTMHWESPWGDGFPGWHIECSAMSMKYLGETIDIHTGGIDHLSIHHPNEIAQSEGATGKQFVRFWMHYNFLTVDRTKMSKSLGNFYRIQDVEQKGFDPLDLRYFYLTANYRTQQNFTWVALESAKSARNKLMNIINQLRSGGIYDAKNKSAMNRATTNFKRTILSPEKLQKTKSFQEKFSQAIENDLNTPEALAVVWGAVKSNIPSEDKYDLLMSFDEILGLRLSDSRQQTAEKTVIPHEIQSLLDQRAQLRKEKKFNEADQIRKQIEDKGYIIEDMSTGQKVRAIKSLDSLMP</sequence>
<dbReference type="GO" id="GO:0005829">
    <property type="term" value="C:cytosol"/>
    <property type="evidence" value="ECO:0007669"/>
    <property type="project" value="TreeGrafter"/>
</dbReference>
<dbReference type="HAMAP" id="MF_00041">
    <property type="entry name" value="Cys_tRNA_synth"/>
    <property type="match status" value="1"/>
</dbReference>
<keyword evidence="6 9" id="KW-0067">ATP-binding</keyword>
<dbReference type="PRINTS" id="PR00983">
    <property type="entry name" value="TRNASYNTHCYS"/>
</dbReference>
<feature type="binding site" evidence="9">
    <location>
        <position position="224"/>
    </location>
    <ligand>
        <name>Zn(2+)</name>
        <dbReference type="ChEBI" id="CHEBI:29105"/>
    </ligand>
</feature>
<dbReference type="InterPro" id="IPR015803">
    <property type="entry name" value="Cys-tRNA-ligase"/>
</dbReference>
<evidence type="ECO:0000259" key="11">
    <source>
        <dbReference type="Pfam" id="PF23493"/>
    </source>
</evidence>
<dbReference type="AlphaFoldDB" id="A0A0G0UQ38"/>
<keyword evidence="9" id="KW-0963">Cytoplasm</keyword>
<dbReference type="Gene3D" id="3.40.50.620">
    <property type="entry name" value="HUPs"/>
    <property type="match status" value="1"/>
</dbReference>
<dbReference type="EC" id="6.1.1.16" evidence="9"/>
<dbReference type="GO" id="GO:0006423">
    <property type="term" value="P:cysteinyl-tRNA aminoacylation"/>
    <property type="evidence" value="ECO:0007669"/>
    <property type="project" value="UniProtKB-UniRule"/>
</dbReference>
<gene>
    <name evidence="9" type="primary">cysS</name>
    <name evidence="12" type="ORF">UU41_C0054G0004</name>
</gene>
<dbReference type="PANTHER" id="PTHR10890">
    <property type="entry name" value="CYSTEINYL-TRNA SYNTHETASE"/>
    <property type="match status" value="1"/>
</dbReference>
<proteinExistence type="inferred from homology"/>
<dbReference type="CDD" id="cd00672">
    <property type="entry name" value="CysRS_core"/>
    <property type="match status" value="1"/>
</dbReference>
<dbReference type="SUPFAM" id="SSF47323">
    <property type="entry name" value="Anticodon-binding domain of a subclass of class I aminoacyl-tRNA synthetases"/>
    <property type="match status" value="1"/>
</dbReference>
<dbReference type="InterPro" id="IPR024909">
    <property type="entry name" value="Cys-tRNA/MSH_ligase"/>
</dbReference>
<feature type="binding site" evidence="9">
    <location>
        <position position="28"/>
    </location>
    <ligand>
        <name>Zn(2+)</name>
        <dbReference type="ChEBI" id="CHEBI:29105"/>
    </ligand>
</feature>
<dbReference type="InterPro" id="IPR009080">
    <property type="entry name" value="tRNAsynth_Ia_anticodon-bd"/>
</dbReference>
<evidence type="ECO:0000256" key="3">
    <source>
        <dbReference type="ARBA" id="ARBA00022723"/>
    </source>
</evidence>
<evidence type="ECO:0000256" key="4">
    <source>
        <dbReference type="ARBA" id="ARBA00022741"/>
    </source>
</evidence>
<evidence type="ECO:0000313" key="12">
    <source>
        <dbReference type="EMBL" id="KKR90868.1"/>
    </source>
</evidence>
<evidence type="ECO:0000256" key="7">
    <source>
        <dbReference type="ARBA" id="ARBA00022917"/>
    </source>
</evidence>